<dbReference type="AlphaFoldDB" id="A0AAV4RNE9"/>
<keyword evidence="3" id="KW-1185">Reference proteome</keyword>
<accession>A0AAV4RNE9</accession>
<evidence type="ECO:0000256" key="1">
    <source>
        <dbReference type="SAM" id="MobiDB-lite"/>
    </source>
</evidence>
<reference evidence="2 3" key="1">
    <citation type="submission" date="2021-06" db="EMBL/GenBank/DDBJ databases">
        <title>Caerostris darwini draft genome.</title>
        <authorList>
            <person name="Kono N."/>
            <person name="Arakawa K."/>
        </authorList>
    </citation>
    <scope>NUCLEOTIDE SEQUENCE [LARGE SCALE GENOMIC DNA]</scope>
</reference>
<comment type="caution">
    <text evidence="2">The sequence shown here is derived from an EMBL/GenBank/DDBJ whole genome shotgun (WGS) entry which is preliminary data.</text>
</comment>
<name>A0AAV4RNE9_9ARAC</name>
<proteinExistence type="predicted"/>
<protein>
    <recommendedName>
        <fullName evidence="4">Ycf15</fullName>
    </recommendedName>
</protein>
<gene>
    <name evidence="2" type="ORF">CDAR_375111</name>
</gene>
<dbReference type="EMBL" id="BPLQ01006428">
    <property type="protein sequence ID" value="GIY22311.1"/>
    <property type="molecule type" value="Genomic_DNA"/>
</dbReference>
<evidence type="ECO:0008006" key="4">
    <source>
        <dbReference type="Google" id="ProtNLM"/>
    </source>
</evidence>
<dbReference type="Proteomes" id="UP001054837">
    <property type="component" value="Unassembled WGS sequence"/>
</dbReference>
<feature type="region of interest" description="Disordered" evidence="1">
    <location>
        <begin position="75"/>
        <end position="97"/>
    </location>
</feature>
<organism evidence="2 3">
    <name type="scientific">Caerostris darwini</name>
    <dbReference type="NCBI Taxonomy" id="1538125"/>
    <lineage>
        <taxon>Eukaryota</taxon>
        <taxon>Metazoa</taxon>
        <taxon>Ecdysozoa</taxon>
        <taxon>Arthropoda</taxon>
        <taxon>Chelicerata</taxon>
        <taxon>Arachnida</taxon>
        <taxon>Araneae</taxon>
        <taxon>Araneomorphae</taxon>
        <taxon>Entelegynae</taxon>
        <taxon>Araneoidea</taxon>
        <taxon>Araneidae</taxon>
        <taxon>Caerostris</taxon>
    </lineage>
</organism>
<evidence type="ECO:0000313" key="3">
    <source>
        <dbReference type="Proteomes" id="UP001054837"/>
    </source>
</evidence>
<sequence>MKSVHFNCEERKQHIRPNPHGTFSRMQSCLFGFALGSTRRRMRRIDQRRAIPTDPSAADFPEKQFLFRDSVSHHKRSASFRSPLTARMWSGSTTSPR</sequence>
<evidence type="ECO:0000313" key="2">
    <source>
        <dbReference type="EMBL" id="GIY22311.1"/>
    </source>
</evidence>